<keyword evidence="3" id="KW-1133">Transmembrane helix</keyword>
<dbReference type="InterPro" id="IPR004089">
    <property type="entry name" value="MCPsignal_dom"/>
</dbReference>
<evidence type="ECO:0000313" key="5">
    <source>
        <dbReference type="EMBL" id="KFA89227.1"/>
    </source>
</evidence>
<feature type="transmembrane region" description="Helical" evidence="3">
    <location>
        <begin position="187"/>
        <end position="209"/>
    </location>
</feature>
<dbReference type="PANTHER" id="PTHR32089">
    <property type="entry name" value="METHYL-ACCEPTING CHEMOTAXIS PROTEIN MCPB"/>
    <property type="match status" value="1"/>
</dbReference>
<keyword evidence="3" id="KW-0812">Transmembrane</keyword>
<gene>
    <name evidence="5" type="ORF">Q664_36085</name>
</gene>
<protein>
    <recommendedName>
        <fullName evidence="4">Methyl-accepting transducer domain-containing protein</fullName>
    </recommendedName>
</protein>
<evidence type="ECO:0000256" key="3">
    <source>
        <dbReference type="SAM" id="Phobius"/>
    </source>
</evidence>
<reference evidence="5 6" key="1">
    <citation type="submission" date="2014-07" db="EMBL/GenBank/DDBJ databases">
        <title>Draft Genome Sequence of Gephyronic Acid Producer, Cystobacter violaceus Strain Cb vi76.</title>
        <authorList>
            <person name="Stevens D.C."/>
            <person name="Young J."/>
            <person name="Carmichael R."/>
            <person name="Tan J."/>
            <person name="Taylor R.E."/>
        </authorList>
    </citation>
    <scope>NUCLEOTIDE SEQUENCE [LARGE SCALE GENOMIC DNA]</scope>
    <source>
        <strain evidence="5 6">Cb vi76</strain>
    </source>
</reference>
<keyword evidence="1 2" id="KW-0807">Transducer</keyword>
<dbReference type="Gene3D" id="1.10.287.950">
    <property type="entry name" value="Methyl-accepting chemotaxis protein"/>
    <property type="match status" value="1"/>
</dbReference>
<feature type="domain" description="Methyl-accepting transducer" evidence="4">
    <location>
        <begin position="331"/>
        <end position="567"/>
    </location>
</feature>
<organism evidence="5 6">
    <name type="scientific">Archangium violaceum Cb vi76</name>
    <dbReference type="NCBI Taxonomy" id="1406225"/>
    <lineage>
        <taxon>Bacteria</taxon>
        <taxon>Pseudomonadati</taxon>
        <taxon>Myxococcota</taxon>
        <taxon>Myxococcia</taxon>
        <taxon>Myxococcales</taxon>
        <taxon>Cystobacterineae</taxon>
        <taxon>Archangiaceae</taxon>
        <taxon>Archangium</taxon>
    </lineage>
</organism>
<dbReference type="Proteomes" id="UP000028547">
    <property type="component" value="Unassembled WGS sequence"/>
</dbReference>
<dbReference type="Pfam" id="PF00015">
    <property type="entry name" value="MCPsignal"/>
    <property type="match status" value="1"/>
</dbReference>
<dbReference type="AlphaFoldDB" id="A0A084SL92"/>
<evidence type="ECO:0000256" key="2">
    <source>
        <dbReference type="PROSITE-ProRule" id="PRU00284"/>
    </source>
</evidence>
<evidence type="ECO:0000259" key="4">
    <source>
        <dbReference type="PROSITE" id="PS50111"/>
    </source>
</evidence>
<comment type="caution">
    <text evidence="5">The sequence shown here is derived from an EMBL/GenBank/DDBJ whole genome shotgun (WGS) entry which is preliminary data.</text>
</comment>
<dbReference type="SUPFAM" id="SSF58104">
    <property type="entry name" value="Methyl-accepting chemotaxis protein (MCP) signaling domain"/>
    <property type="match status" value="1"/>
</dbReference>
<feature type="transmembrane region" description="Helical" evidence="3">
    <location>
        <begin position="130"/>
        <end position="153"/>
    </location>
</feature>
<feature type="transmembrane region" description="Helical" evidence="3">
    <location>
        <begin position="102"/>
        <end position="124"/>
    </location>
</feature>
<name>A0A084SL92_9BACT</name>
<feature type="transmembrane region" description="Helical" evidence="3">
    <location>
        <begin position="255"/>
        <end position="274"/>
    </location>
</feature>
<proteinExistence type="predicted"/>
<dbReference type="PANTHER" id="PTHR32089:SF112">
    <property type="entry name" value="LYSOZYME-LIKE PROTEIN-RELATED"/>
    <property type="match status" value="1"/>
</dbReference>
<dbReference type="EMBL" id="JPMI01000256">
    <property type="protein sequence ID" value="KFA89227.1"/>
    <property type="molecule type" value="Genomic_DNA"/>
</dbReference>
<sequence length="605" mass="65533">MNGSPPQTVIPPQLARRIHLVVLAWLTPSAPIAGYLLALSLGLSSQDHVWALLHVLPVVFAVAALLIPWAGIAWQLRSNLPTRPDEPPQERLARLQMLPWKLAFVSTQTPALVGGLVYVVPLVLRTGKHPLMIGLGFLVAATIGQVLALPVGIKLEQMLMPLIVEERNRLRTQATGRGIFWPRQRWFLPYVFAATLTSTLVLSALVFILQTLELRDAQMKAVLEDPSIPQAQGELIAAKLHGFTDSLLSTMGPPLLALGAFVLVVLTLAAWMLARRQVRATAAMLEAIEALAQGAPFAPRWASTDEMGDLATGMVTVLERLQEIPTRLQASATMLLSASTALGSASNQQRQRLTEQAAMLQQAQLTSEEIRTTSELASHKAETVLSVAGHAGQLGQYGEESLERTLTGLNTIRDFVDGIRGKVLRLQESATQIAHIAVTVKDLADQSHLLALNASIEAARAGDQGAGFAVVASEIRKLADQTIRENALIRKSLLDIGTAIRDVVSMSEQGALQVEGGLEMVKSSGNNLREMSFIIQENAAAVRQIAVAVNQQNTGISHIFNAIAHISAGMDETMKRLDTTLQATETLQAVTREVTEIARRYQLNR</sequence>
<dbReference type="SMART" id="SM00283">
    <property type="entry name" value="MA"/>
    <property type="match status" value="1"/>
</dbReference>
<dbReference type="RefSeq" id="WP_043405917.1">
    <property type="nucleotide sequence ID" value="NZ_JPMI01000256.1"/>
</dbReference>
<accession>A0A084SL92</accession>
<dbReference type="GO" id="GO:0007165">
    <property type="term" value="P:signal transduction"/>
    <property type="evidence" value="ECO:0007669"/>
    <property type="project" value="UniProtKB-KW"/>
</dbReference>
<feature type="transmembrane region" description="Helical" evidence="3">
    <location>
        <begin position="49"/>
        <end position="74"/>
    </location>
</feature>
<keyword evidence="3" id="KW-0472">Membrane</keyword>
<evidence type="ECO:0000256" key="1">
    <source>
        <dbReference type="ARBA" id="ARBA00023224"/>
    </source>
</evidence>
<evidence type="ECO:0000313" key="6">
    <source>
        <dbReference type="Proteomes" id="UP000028547"/>
    </source>
</evidence>
<feature type="transmembrane region" description="Helical" evidence="3">
    <location>
        <begin position="20"/>
        <end position="43"/>
    </location>
</feature>
<dbReference type="GO" id="GO:0016020">
    <property type="term" value="C:membrane"/>
    <property type="evidence" value="ECO:0007669"/>
    <property type="project" value="InterPro"/>
</dbReference>
<dbReference type="PROSITE" id="PS50111">
    <property type="entry name" value="CHEMOTAXIS_TRANSDUC_2"/>
    <property type="match status" value="1"/>
</dbReference>